<dbReference type="OrthoDB" id="1496285at2"/>
<name>A0A1Y3QSM9_9BACT</name>
<feature type="transmembrane region" description="Helical" evidence="5">
    <location>
        <begin position="83"/>
        <end position="102"/>
    </location>
</feature>
<evidence type="ECO:0000313" key="7">
    <source>
        <dbReference type="EMBL" id="OUN02672.1"/>
    </source>
</evidence>
<feature type="transmembrane region" description="Helical" evidence="5">
    <location>
        <begin position="392"/>
        <end position="418"/>
    </location>
</feature>
<feature type="transmembrane region" description="Helical" evidence="5">
    <location>
        <begin position="108"/>
        <end position="127"/>
    </location>
</feature>
<comment type="caution">
    <text evidence="7">The sequence shown here is derived from an EMBL/GenBank/DDBJ whole genome shotgun (WGS) entry which is preliminary data.</text>
</comment>
<dbReference type="InterPro" id="IPR051533">
    <property type="entry name" value="WaaL-like"/>
</dbReference>
<feature type="transmembrane region" description="Helical" evidence="5">
    <location>
        <begin position="134"/>
        <end position="153"/>
    </location>
</feature>
<feature type="transmembrane region" description="Helical" evidence="5">
    <location>
        <begin position="192"/>
        <end position="216"/>
    </location>
</feature>
<feature type="transmembrane region" description="Helical" evidence="5">
    <location>
        <begin position="228"/>
        <end position="259"/>
    </location>
</feature>
<evidence type="ECO:0000256" key="5">
    <source>
        <dbReference type="SAM" id="Phobius"/>
    </source>
</evidence>
<feature type="transmembrane region" description="Helical" evidence="5">
    <location>
        <begin position="361"/>
        <end position="380"/>
    </location>
</feature>
<evidence type="ECO:0000256" key="1">
    <source>
        <dbReference type="ARBA" id="ARBA00004141"/>
    </source>
</evidence>
<evidence type="ECO:0000256" key="2">
    <source>
        <dbReference type="ARBA" id="ARBA00022692"/>
    </source>
</evidence>
<sequence>MNPFLIIAALLILYSLKNYKQGFFLFLAFRLFLNNNINLINLPGVPLLTLEVFMSIFFALLYVIKRKRYSRVITTSPLPFNKVFIWVLLSYVVSSFISIAGIQNTFTSLLSVVFCDFISAYLCWMLISSKEDILKVVNILLGASLIICTYAFIEKSLGYNPVMDYEIDLAGSRATDWQYLEDERGTRIQSFFLHPIGGSINFGLIFCLCLYGYVYYKAYFSKLQQKTMLLVGVMAFIASLLSNSRTPLVFLAVGILPLINLKNKQSVRILAFAVISIIVLMPYLDFVENLIVSVLNPEKTEIRGSSFEMRQDQFEAAYILMSKSPIWGLGQKATLYFPDRILVGRLLGLESIWIWIMVERGILGIITYCIFIFTLCRLGWHSRGKCLFFLPLAFIAAATVSSTPGMHLYLFYLIYILIYKIDRNQSRINKRNNGNFSHHC</sequence>
<organism evidence="7 8">
    <name type="scientific">Alistipes onderdonkii</name>
    <dbReference type="NCBI Taxonomy" id="328813"/>
    <lineage>
        <taxon>Bacteria</taxon>
        <taxon>Pseudomonadati</taxon>
        <taxon>Bacteroidota</taxon>
        <taxon>Bacteroidia</taxon>
        <taxon>Bacteroidales</taxon>
        <taxon>Rikenellaceae</taxon>
        <taxon>Alistipes</taxon>
    </lineage>
</organism>
<dbReference type="PANTHER" id="PTHR37422:SF13">
    <property type="entry name" value="LIPOPOLYSACCHARIDE BIOSYNTHESIS PROTEIN PA4999-RELATED"/>
    <property type="match status" value="1"/>
</dbReference>
<dbReference type="InterPro" id="IPR007016">
    <property type="entry name" value="O-antigen_ligase-rel_domated"/>
</dbReference>
<evidence type="ECO:0000259" key="6">
    <source>
        <dbReference type="Pfam" id="PF04932"/>
    </source>
</evidence>
<dbReference type="GO" id="GO:0016020">
    <property type="term" value="C:membrane"/>
    <property type="evidence" value="ECO:0007669"/>
    <property type="project" value="UniProtKB-SubCell"/>
</dbReference>
<dbReference type="EMBL" id="NFHB01000007">
    <property type="protein sequence ID" value="OUN02672.1"/>
    <property type="molecule type" value="Genomic_DNA"/>
</dbReference>
<keyword evidence="2 5" id="KW-0812">Transmembrane</keyword>
<dbReference type="RefSeq" id="WP_087403050.1">
    <property type="nucleotide sequence ID" value="NZ_NFHB01000007.1"/>
</dbReference>
<keyword evidence="3 5" id="KW-1133">Transmembrane helix</keyword>
<gene>
    <name evidence="7" type="ORF">B5G41_11565</name>
</gene>
<feature type="transmembrane region" description="Helical" evidence="5">
    <location>
        <begin position="265"/>
        <end position="284"/>
    </location>
</feature>
<evidence type="ECO:0000256" key="4">
    <source>
        <dbReference type="ARBA" id="ARBA00023136"/>
    </source>
</evidence>
<keyword evidence="4 5" id="KW-0472">Membrane</keyword>
<accession>A0A1Y3QSM9</accession>
<evidence type="ECO:0000313" key="8">
    <source>
        <dbReference type="Proteomes" id="UP000195772"/>
    </source>
</evidence>
<dbReference type="PANTHER" id="PTHR37422">
    <property type="entry name" value="TEICHURONIC ACID BIOSYNTHESIS PROTEIN TUAE"/>
    <property type="match status" value="1"/>
</dbReference>
<feature type="transmembrane region" description="Helical" evidence="5">
    <location>
        <begin position="39"/>
        <end position="63"/>
    </location>
</feature>
<proteinExistence type="predicted"/>
<evidence type="ECO:0000256" key="3">
    <source>
        <dbReference type="ARBA" id="ARBA00022989"/>
    </source>
</evidence>
<feature type="domain" description="O-antigen ligase-related" evidence="6">
    <location>
        <begin position="232"/>
        <end position="368"/>
    </location>
</feature>
<dbReference type="Proteomes" id="UP000195772">
    <property type="component" value="Unassembled WGS sequence"/>
</dbReference>
<dbReference type="AlphaFoldDB" id="A0A1Y3QSM9"/>
<protein>
    <recommendedName>
        <fullName evidence="6">O-antigen ligase-related domain-containing protein</fullName>
    </recommendedName>
</protein>
<reference evidence="8" key="1">
    <citation type="submission" date="2017-04" db="EMBL/GenBank/DDBJ databases">
        <title>Function of individual gut microbiota members based on whole genome sequencing of pure cultures obtained from chicken caecum.</title>
        <authorList>
            <person name="Medvecky M."/>
            <person name="Cejkova D."/>
            <person name="Polansky O."/>
            <person name="Karasova D."/>
            <person name="Kubasova T."/>
            <person name="Cizek A."/>
            <person name="Rychlik I."/>
        </authorList>
    </citation>
    <scope>NUCLEOTIDE SEQUENCE [LARGE SCALE GENOMIC DNA]</scope>
    <source>
        <strain evidence="8">An90</strain>
    </source>
</reference>
<dbReference type="Pfam" id="PF04932">
    <property type="entry name" value="Wzy_C"/>
    <property type="match status" value="1"/>
</dbReference>
<comment type="subcellular location">
    <subcellularLocation>
        <location evidence="1">Membrane</location>
        <topology evidence="1">Multi-pass membrane protein</topology>
    </subcellularLocation>
</comment>